<dbReference type="InterPro" id="IPR053258">
    <property type="entry name" value="Ca-permeable_cation_channel"/>
</dbReference>
<gene>
    <name evidence="2" type="ORF">TIFTF001_028965</name>
</gene>
<feature type="transmembrane region" description="Helical" evidence="1">
    <location>
        <begin position="6"/>
        <end position="25"/>
    </location>
</feature>
<keyword evidence="1" id="KW-0472">Membrane</keyword>
<dbReference type="AlphaFoldDB" id="A0AA88DQQ3"/>
<sequence length="147" mass="16643">MLPNIIMSIISVLAAFLQLQFQSHIDTRSSRIISVSLVALLAYVLVEYNLLVNRNNNTAVIRFLRENRLCFGALPCTLLLHILSPSIGWATTVVWICYVVKKGYDEMVYHNVSIADIPRLVRDAFFKLFDKFNHAIFGGSPEDESPV</sequence>
<keyword evidence="1" id="KW-0812">Transmembrane</keyword>
<feature type="transmembrane region" description="Helical" evidence="1">
    <location>
        <begin position="71"/>
        <end position="100"/>
    </location>
</feature>
<dbReference type="Proteomes" id="UP001187192">
    <property type="component" value="Unassembled WGS sequence"/>
</dbReference>
<dbReference type="PANTHER" id="PTHR34115:SF13">
    <property type="entry name" value="RPB1A"/>
    <property type="match status" value="1"/>
</dbReference>
<dbReference type="EMBL" id="BTGU01000092">
    <property type="protein sequence ID" value="GMN59867.1"/>
    <property type="molecule type" value="Genomic_DNA"/>
</dbReference>
<reference evidence="2" key="1">
    <citation type="submission" date="2023-07" db="EMBL/GenBank/DDBJ databases">
        <title>draft genome sequence of fig (Ficus carica).</title>
        <authorList>
            <person name="Takahashi T."/>
            <person name="Nishimura K."/>
        </authorList>
    </citation>
    <scope>NUCLEOTIDE SEQUENCE</scope>
</reference>
<evidence type="ECO:0000313" key="3">
    <source>
        <dbReference type="Proteomes" id="UP001187192"/>
    </source>
</evidence>
<evidence type="ECO:0000256" key="1">
    <source>
        <dbReference type="SAM" id="Phobius"/>
    </source>
</evidence>
<evidence type="ECO:0000313" key="2">
    <source>
        <dbReference type="EMBL" id="GMN59867.1"/>
    </source>
</evidence>
<protein>
    <submittedName>
        <fullName evidence="2">Uncharacterized protein</fullName>
    </submittedName>
</protein>
<accession>A0AA88DQQ3</accession>
<feature type="transmembrane region" description="Helical" evidence="1">
    <location>
        <begin position="32"/>
        <end position="51"/>
    </location>
</feature>
<dbReference type="Gramene" id="FCD_00036276-RA">
    <property type="protein sequence ID" value="FCD_00036276-RA:cds"/>
    <property type="gene ID" value="FCD_00036276"/>
</dbReference>
<organism evidence="2 3">
    <name type="scientific">Ficus carica</name>
    <name type="common">Common fig</name>
    <dbReference type="NCBI Taxonomy" id="3494"/>
    <lineage>
        <taxon>Eukaryota</taxon>
        <taxon>Viridiplantae</taxon>
        <taxon>Streptophyta</taxon>
        <taxon>Embryophyta</taxon>
        <taxon>Tracheophyta</taxon>
        <taxon>Spermatophyta</taxon>
        <taxon>Magnoliopsida</taxon>
        <taxon>eudicotyledons</taxon>
        <taxon>Gunneridae</taxon>
        <taxon>Pentapetalae</taxon>
        <taxon>rosids</taxon>
        <taxon>fabids</taxon>
        <taxon>Rosales</taxon>
        <taxon>Moraceae</taxon>
        <taxon>Ficeae</taxon>
        <taxon>Ficus</taxon>
    </lineage>
</organism>
<comment type="caution">
    <text evidence="2">The sequence shown here is derived from an EMBL/GenBank/DDBJ whole genome shotgun (WGS) entry which is preliminary data.</text>
</comment>
<keyword evidence="1" id="KW-1133">Transmembrane helix</keyword>
<dbReference type="PANTHER" id="PTHR34115">
    <property type="entry name" value="PROTEIN, PUTATIVE-RELATED"/>
    <property type="match status" value="1"/>
</dbReference>
<proteinExistence type="predicted"/>
<keyword evidence="3" id="KW-1185">Reference proteome</keyword>
<name>A0AA88DQQ3_FICCA</name>